<keyword evidence="2" id="KW-1185">Reference proteome</keyword>
<evidence type="ECO:0000313" key="2">
    <source>
        <dbReference type="Proteomes" id="UP000248326"/>
    </source>
</evidence>
<name>A0A318S5C9_9DEIO</name>
<dbReference type="Proteomes" id="UP000248326">
    <property type="component" value="Unassembled WGS sequence"/>
</dbReference>
<dbReference type="EMBL" id="QJSX01000025">
    <property type="protein sequence ID" value="PYE49008.1"/>
    <property type="molecule type" value="Genomic_DNA"/>
</dbReference>
<dbReference type="AlphaFoldDB" id="A0A318S5C9"/>
<reference evidence="1 2" key="1">
    <citation type="submission" date="2018-06" db="EMBL/GenBank/DDBJ databases">
        <title>Genomic Encyclopedia of Type Strains, Phase IV (KMG-IV): sequencing the most valuable type-strain genomes for metagenomic binning, comparative biology and taxonomic classification.</title>
        <authorList>
            <person name="Goeker M."/>
        </authorList>
    </citation>
    <scope>NUCLEOTIDE SEQUENCE [LARGE SCALE GENOMIC DNA]</scope>
    <source>
        <strain evidence="1 2">DSM 18048</strain>
    </source>
</reference>
<evidence type="ECO:0000313" key="1">
    <source>
        <dbReference type="EMBL" id="PYE49008.1"/>
    </source>
</evidence>
<sequence>MKAVWILVTLALAAFLTLRVRHHGLDAPIQGALEGARPS</sequence>
<accession>A0A318S5C9</accession>
<gene>
    <name evidence="1" type="ORF">DES52_12525</name>
</gene>
<organism evidence="1 2">
    <name type="scientific">Deinococcus yavapaiensis KR-236</name>
    <dbReference type="NCBI Taxonomy" id="694435"/>
    <lineage>
        <taxon>Bacteria</taxon>
        <taxon>Thermotogati</taxon>
        <taxon>Deinococcota</taxon>
        <taxon>Deinococci</taxon>
        <taxon>Deinococcales</taxon>
        <taxon>Deinococcaceae</taxon>
        <taxon>Deinococcus</taxon>
    </lineage>
</organism>
<protein>
    <submittedName>
        <fullName evidence="1">Uncharacterized protein</fullName>
    </submittedName>
</protein>
<proteinExistence type="predicted"/>
<comment type="caution">
    <text evidence="1">The sequence shown here is derived from an EMBL/GenBank/DDBJ whole genome shotgun (WGS) entry which is preliminary data.</text>
</comment>